<dbReference type="InterPro" id="IPR015890">
    <property type="entry name" value="Chorismate_C"/>
</dbReference>
<comment type="catalytic activity">
    <reaction evidence="1 5">
        <text>chorismate = isochorismate</text>
        <dbReference type="Rhea" id="RHEA:18985"/>
        <dbReference type="ChEBI" id="CHEBI:29748"/>
        <dbReference type="ChEBI" id="CHEBI:29780"/>
        <dbReference type="EC" id="5.4.4.2"/>
    </reaction>
</comment>
<comment type="pathway">
    <text evidence="5">Quinol/quinone metabolism; menaquinone biosynthesis.</text>
</comment>
<sequence>MLPLQAKINELIECVYQGKEHQHRISLPIELDSSFSLLDWLEHQPHSPKLYWKSRGGNIEAATLGQVSQFRSTIDAQVGLKPKQNIWVVSNFAEHERRSVNTKTNTNIKPESYCFLPQIELIRNDNDWTLSVNLSCDISSTLNALASLSAGCSSLSRLVPLPELTFVEHQPTAKVWDGLVVRALTQFQSSALKKVVLARQSTFEQTHTISPFAFIRLSQIKNEGSYHFAFAIDEENSFVGSTPERLYKRVGLELETEALAGTVGRGGSSEHDLSLSTWLLNDPKNQRENQFVVEDIVGRLAPLCNQIQIQQSPSIKKLSKVQHLRRVIKAEISKKSSGESILSVLQPTAAIAGLPREEALDFIHKNEPINREWYSGNVGFFNREEAEFCVAIRSAKITAKHIHFYAGAGIVPGSESDREWQELDKKMSTLLSLFNTLPEVEVAS</sequence>
<feature type="binding site" evidence="5">
    <location>
        <position position="422"/>
    </location>
    <ligand>
        <name>Mg(2+)</name>
        <dbReference type="ChEBI" id="CHEBI:18420"/>
    </ligand>
</feature>
<dbReference type="InterPro" id="IPR034681">
    <property type="entry name" value="MenF"/>
</dbReference>
<feature type="domain" description="Chorismate-utilising enzyme C-terminal" evidence="6">
    <location>
        <begin position="175"/>
        <end position="426"/>
    </location>
</feature>
<keyword evidence="8" id="KW-1185">Reference proteome</keyword>
<comment type="pathway">
    <text evidence="5">Quinol/quinone metabolism; 1,4-dihydroxy-2-naphthoate biosynthesis; 1,4-dihydroxy-2-naphthoate from chorismate: step 1/7.</text>
</comment>
<dbReference type="PANTHER" id="PTHR47253">
    <property type="match status" value="1"/>
</dbReference>
<accession>A0AAV5NMX3</accession>
<evidence type="ECO:0000313" key="7">
    <source>
        <dbReference type="EMBL" id="GLQ71810.1"/>
    </source>
</evidence>
<dbReference type="Proteomes" id="UP001156690">
    <property type="component" value="Unassembled WGS sequence"/>
</dbReference>
<keyword evidence="4 5" id="KW-0413">Isomerase</keyword>
<feature type="binding site" evidence="5">
    <location>
        <position position="288"/>
    </location>
    <ligand>
        <name>Mg(2+)</name>
        <dbReference type="ChEBI" id="CHEBI:18420"/>
    </ligand>
</feature>
<dbReference type="AlphaFoldDB" id="A0AAV5NMX3"/>
<evidence type="ECO:0000256" key="3">
    <source>
        <dbReference type="ARBA" id="ARBA00022842"/>
    </source>
</evidence>
<comment type="caution">
    <text evidence="7">The sequence shown here is derived from an EMBL/GenBank/DDBJ whole genome shotgun (WGS) entry which is preliminary data.</text>
</comment>
<dbReference type="GO" id="GO:0008909">
    <property type="term" value="F:isochorismate synthase activity"/>
    <property type="evidence" value="ECO:0007669"/>
    <property type="project" value="UniProtKB-UniRule"/>
</dbReference>
<gene>
    <name evidence="5" type="primary">menF</name>
    <name evidence="7" type="ORF">GCM10007932_11700</name>
</gene>
<dbReference type="GO" id="GO:0000287">
    <property type="term" value="F:magnesium ion binding"/>
    <property type="evidence" value="ECO:0007669"/>
    <property type="project" value="UniProtKB-UniRule"/>
</dbReference>
<dbReference type="Pfam" id="PF00425">
    <property type="entry name" value="Chorismate_bind"/>
    <property type="match status" value="1"/>
</dbReference>
<keyword evidence="5" id="KW-0474">Menaquinone biosynthesis</keyword>
<dbReference type="InterPro" id="IPR044250">
    <property type="entry name" value="MenF-like"/>
</dbReference>
<comment type="similarity">
    <text evidence="2 5">Belongs to the isochorismate synthase family.</text>
</comment>
<feature type="active site" description="Proton acceptor" evidence="5">
    <location>
        <position position="194"/>
    </location>
</feature>
<dbReference type="InterPro" id="IPR004561">
    <property type="entry name" value="IsoChor_synthase"/>
</dbReference>
<evidence type="ECO:0000256" key="5">
    <source>
        <dbReference type="HAMAP-Rule" id="MF_01935"/>
    </source>
</evidence>
<name>A0AAV5NMX3_9VIBR</name>
<dbReference type="SUPFAM" id="SSF56322">
    <property type="entry name" value="ADC synthase"/>
    <property type="match status" value="1"/>
</dbReference>
<keyword evidence="5" id="KW-0479">Metal-binding</keyword>
<evidence type="ECO:0000256" key="2">
    <source>
        <dbReference type="ARBA" id="ARBA00005297"/>
    </source>
</evidence>
<dbReference type="EC" id="5.4.4.2" evidence="5"/>
<dbReference type="PANTHER" id="PTHR47253:SF4">
    <property type="entry name" value="ISOCHORISMATE SYNTHASE 2, CHLOROPLASTIC"/>
    <property type="match status" value="1"/>
</dbReference>
<comment type="cofactor">
    <cofactor evidence="5">
        <name>Mg(2+)</name>
        <dbReference type="ChEBI" id="CHEBI:18420"/>
    </cofactor>
</comment>
<evidence type="ECO:0000256" key="4">
    <source>
        <dbReference type="ARBA" id="ARBA00023235"/>
    </source>
</evidence>
<organism evidence="7 8">
    <name type="scientific">Vibrio penaeicida</name>
    <dbReference type="NCBI Taxonomy" id="104609"/>
    <lineage>
        <taxon>Bacteria</taxon>
        <taxon>Pseudomonadati</taxon>
        <taxon>Pseudomonadota</taxon>
        <taxon>Gammaproteobacteria</taxon>
        <taxon>Vibrionales</taxon>
        <taxon>Vibrionaceae</taxon>
        <taxon>Vibrio</taxon>
    </lineage>
</organism>
<protein>
    <recommendedName>
        <fullName evidence="5">Isochorismate synthase MenF</fullName>
        <ecNumber evidence="5">5.4.4.2</ecNumber>
    </recommendedName>
    <alternativeName>
        <fullName evidence="5">Isochorismate mutase</fullName>
    </alternativeName>
</protein>
<comment type="function">
    <text evidence="5">Catalyzes the conversion of chorismate to isochorismate.</text>
</comment>
<dbReference type="Gene3D" id="3.60.120.10">
    <property type="entry name" value="Anthranilate synthase"/>
    <property type="match status" value="1"/>
</dbReference>
<dbReference type="GO" id="GO:0009234">
    <property type="term" value="P:menaquinone biosynthetic process"/>
    <property type="evidence" value="ECO:0007669"/>
    <property type="project" value="UniProtKB-UniRule"/>
</dbReference>
<evidence type="ECO:0000313" key="8">
    <source>
        <dbReference type="Proteomes" id="UP001156690"/>
    </source>
</evidence>
<reference evidence="8" key="1">
    <citation type="journal article" date="2019" name="Int. J. Syst. Evol. Microbiol.">
        <title>The Global Catalogue of Microorganisms (GCM) 10K type strain sequencing project: providing services to taxonomists for standard genome sequencing and annotation.</title>
        <authorList>
            <consortium name="The Broad Institute Genomics Platform"/>
            <consortium name="The Broad Institute Genome Sequencing Center for Infectious Disease"/>
            <person name="Wu L."/>
            <person name="Ma J."/>
        </authorList>
    </citation>
    <scope>NUCLEOTIDE SEQUENCE [LARGE SCALE GENOMIC DNA]</scope>
    <source>
        <strain evidence="8">NBRC 15640</strain>
    </source>
</reference>
<dbReference type="InterPro" id="IPR005801">
    <property type="entry name" value="ADC_synthase"/>
</dbReference>
<dbReference type="EMBL" id="BSNX01000008">
    <property type="protein sequence ID" value="GLQ71810.1"/>
    <property type="molecule type" value="Genomic_DNA"/>
</dbReference>
<dbReference type="HAMAP" id="MF_01935">
    <property type="entry name" value="MenF"/>
    <property type="match status" value="1"/>
</dbReference>
<feature type="active site" description="Proton donor" evidence="5">
    <location>
        <position position="244"/>
    </location>
</feature>
<proteinExistence type="inferred from homology"/>
<evidence type="ECO:0000259" key="6">
    <source>
        <dbReference type="Pfam" id="PF00425"/>
    </source>
</evidence>
<keyword evidence="3 5" id="KW-0460">Magnesium</keyword>
<dbReference type="NCBIfam" id="TIGR00543">
    <property type="entry name" value="isochor_syn"/>
    <property type="match status" value="1"/>
</dbReference>
<evidence type="ECO:0000256" key="1">
    <source>
        <dbReference type="ARBA" id="ARBA00000799"/>
    </source>
</evidence>